<gene>
    <name evidence="1" type="ORF">A4U43_C01F7810</name>
</gene>
<dbReference type="Gramene" id="ONK79579">
    <property type="protein sequence ID" value="ONK79579"/>
    <property type="gene ID" value="A4U43_C01F7810"/>
</dbReference>
<dbReference type="AlphaFoldDB" id="A0A5P1FRH7"/>
<name>A0A5P1FRH7_ASPOF</name>
<dbReference type="Proteomes" id="UP000243459">
    <property type="component" value="Chromosome 1"/>
</dbReference>
<proteinExistence type="predicted"/>
<accession>A0A5P1FRH7</accession>
<evidence type="ECO:0000313" key="1">
    <source>
        <dbReference type="EMBL" id="ONK79579.1"/>
    </source>
</evidence>
<reference evidence="2" key="1">
    <citation type="journal article" date="2017" name="Nat. Commun.">
        <title>The asparagus genome sheds light on the origin and evolution of a young Y chromosome.</title>
        <authorList>
            <person name="Harkess A."/>
            <person name="Zhou J."/>
            <person name="Xu C."/>
            <person name="Bowers J.E."/>
            <person name="Van der Hulst R."/>
            <person name="Ayyampalayam S."/>
            <person name="Mercati F."/>
            <person name="Riccardi P."/>
            <person name="McKain M.R."/>
            <person name="Kakrana A."/>
            <person name="Tang H."/>
            <person name="Ray J."/>
            <person name="Groenendijk J."/>
            <person name="Arikit S."/>
            <person name="Mathioni S.M."/>
            <person name="Nakano M."/>
            <person name="Shan H."/>
            <person name="Telgmann-Rauber A."/>
            <person name="Kanno A."/>
            <person name="Yue Z."/>
            <person name="Chen H."/>
            <person name="Li W."/>
            <person name="Chen Y."/>
            <person name="Xu X."/>
            <person name="Zhang Y."/>
            <person name="Luo S."/>
            <person name="Chen H."/>
            <person name="Gao J."/>
            <person name="Mao Z."/>
            <person name="Pires J.C."/>
            <person name="Luo M."/>
            <person name="Kudrna D."/>
            <person name="Wing R.A."/>
            <person name="Meyers B.C."/>
            <person name="Yi K."/>
            <person name="Kong H."/>
            <person name="Lavrijsen P."/>
            <person name="Sunseri F."/>
            <person name="Falavigna A."/>
            <person name="Ye Y."/>
            <person name="Leebens-Mack J.H."/>
            <person name="Chen G."/>
        </authorList>
    </citation>
    <scope>NUCLEOTIDE SEQUENCE [LARGE SCALE GENOMIC DNA]</scope>
    <source>
        <strain evidence="2">cv. DH0086</strain>
    </source>
</reference>
<sequence>MATRLLARSKTLALNRTFINRPSQSLRPLHSLTAPLDLGSYQPSPSSRSLLRPDLAAASESPAIPSILGSKMILGYEKTLPRWFSVNPQGESTSQKSLAEKMNRRLSEMERSRRRRLGGHFGEHPPVHPEDKQWLLASAKPNQITSTQAHFLHSKHHLYSARFQACAAG</sequence>
<dbReference type="EMBL" id="CM007381">
    <property type="protein sequence ID" value="ONK79579.1"/>
    <property type="molecule type" value="Genomic_DNA"/>
</dbReference>
<keyword evidence="2" id="KW-1185">Reference proteome</keyword>
<evidence type="ECO:0000313" key="2">
    <source>
        <dbReference type="Proteomes" id="UP000243459"/>
    </source>
</evidence>
<organism evidence="1 2">
    <name type="scientific">Asparagus officinalis</name>
    <name type="common">Garden asparagus</name>
    <dbReference type="NCBI Taxonomy" id="4686"/>
    <lineage>
        <taxon>Eukaryota</taxon>
        <taxon>Viridiplantae</taxon>
        <taxon>Streptophyta</taxon>
        <taxon>Embryophyta</taxon>
        <taxon>Tracheophyta</taxon>
        <taxon>Spermatophyta</taxon>
        <taxon>Magnoliopsida</taxon>
        <taxon>Liliopsida</taxon>
        <taxon>Asparagales</taxon>
        <taxon>Asparagaceae</taxon>
        <taxon>Asparagoideae</taxon>
        <taxon>Asparagus</taxon>
    </lineage>
</organism>
<protein>
    <submittedName>
        <fullName evidence="1">Uncharacterized protein</fullName>
    </submittedName>
</protein>